<comment type="caution">
    <text evidence="2">The sequence shown here is derived from an EMBL/GenBank/DDBJ whole genome shotgun (WGS) entry which is preliminary data.</text>
</comment>
<organism evidence="2 3">
    <name type="scientific">Mesorhizobium kowhaii</name>
    <dbReference type="NCBI Taxonomy" id="1300272"/>
    <lineage>
        <taxon>Bacteria</taxon>
        <taxon>Pseudomonadati</taxon>
        <taxon>Pseudomonadota</taxon>
        <taxon>Alphaproteobacteria</taxon>
        <taxon>Hyphomicrobiales</taxon>
        <taxon>Phyllobacteriaceae</taxon>
        <taxon>Mesorhizobium</taxon>
    </lineage>
</organism>
<dbReference type="EMBL" id="MZXV01000082">
    <property type="protein sequence ID" value="PZV33503.1"/>
    <property type="molecule type" value="Genomic_DNA"/>
</dbReference>
<keyword evidence="3" id="KW-1185">Reference proteome</keyword>
<reference evidence="3" key="1">
    <citation type="submission" date="2017-03" db="EMBL/GenBank/DDBJ databases">
        <authorList>
            <person name="Safronova V.I."/>
            <person name="Sazanova A.L."/>
            <person name="Chirak E.R."/>
        </authorList>
    </citation>
    <scope>NUCLEOTIDE SEQUENCE [LARGE SCALE GENOMIC DNA]</scope>
    <source>
        <strain evidence="3">Ach-343</strain>
    </source>
</reference>
<feature type="compositionally biased region" description="Polar residues" evidence="1">
    <location>
        <begin position="43"/>
        <end position="52"/>
    </location>
</feature>
<evidence type="ECO:0000313" key="2">
    <source>
        <dbReference type="EMBL" id="PZV33503.1"/>
    </source>
</evidence>
<dbReference type="AlphaFoldDB" id="A0A2W7CA96"/>
<feature type="region of interest" description="Disordered" evidence="1">
    <location>
        <begin position="20"/>
        <end position="72"/>
    </location>
</feature>
<evidence type="ECO:0000256" key="1">
    <source>
        <dbReference type="SAM" id="MobiDB-lite"/>
    </source>
</evidence>
<proteinExistence type="predicted"/>
<dbReference type="Proteomes" id="UP000248616">
    <property type="component" value="Unassembled WGS sequence"/>
</dbReference>
<evidence type="ECO:0000313" key="3">
    <source>
        <dbReference type="Proteomes" id="UP000248616"/>
    </source>
</evidence>
<protein>
    <submittedName>
        <fullName evidence="2">Uncharacterized protein</fullName>
    </submittedName>
</protein>
<name>A0A2W7CA96_9HYPH</name>
<gene>
    <name evidence="2" type="ORF">B5V02_37345</name>
</gene>
<sequence length="72" mass="7465">MIGVSFLSLSLSAWECLGCPARDSSAGRNSSVDGEDEARSERSTASGYSDRSSGAHAYAAVQENPARPNSIA</sequence>
<accession>A0A2W7CA96</accession>